<dbReference type="GO" id="GO:0003774">
    <property type="term" value="F:cytoskeletal motor activity"/>
    <property type="evidence" value="ECO:0007669"/>
    <property type="project" value="InterPro"/>
</dbReference>
<keyword evidence="8 10" id="KW-0975">Bacterial flagellum</keyword>
<dbReference type="EMBL" id="AP019379">
    <property type="protein sequence ID" value="BBI01273.1"/>
    <property type="molecule type" value="Genomic_DNA"/>
</dbReference>
<keyword evidence="7" id="KW-0564">Palmitate</keyword>
<sequence length="241" mass="26500">MLKLRKLKNKNCLIIFLFLICTISGCTTTIPHKTANNITEKISSVYITNNVVLNNGSIFQKCIPSNYSYQSLFEDYKPHNIGDIISVILEENITASNSSSANISKNGNANIGIAATHGPFGNLLNENLNKTEINGASKNNFLGKGSNYAKNSFVGTITVTVSKIFPNGNLKVTGEKKIAINQGTEFIRFSGVINPHDISKNNSVISTRIADSKIEYISHGYVNESRKMGWLQRLLLNIMPI</sequence>
<accession>A0A455TAC1</accession>
<dbReference type="PANTHER" id="PTHR34933:SF3">
    <property type="entry name" value="FLAGELLAR L-RING PROTEIN"/>
    <property type="match status" value="1"/>
</dbReference>
<evidence type="ECO:0000256" key="8">
    <source>
        <dbReference type="ARBA" id="ARBA00023143"/>
    </source>
</evidence>
<dbReference type="Proteomes" id="UP000317544">
    <property type="component" value="Chromosome"/>
</dbReference>
<proteinExistence type="inferred from homology"/>
<gene>
    <name evidence="10 12" type="primary">flgH</name>
    <name evidence="12" type="ORF">BUCNMO_266</name>
</gene>
<keyword evidence="12" id="KW-0966">Cell projection</keyword>
<comment type="subunit">
    <text evidence="4 10">The basal body constitutes a major portion of the flagellar organelle and consists of four rings (L,P,S, and M) mounted on a central rod.</text>
</comment>
<comment type="function">
    <text evidence="1 10">Assembles around the rod to form the L-ring and probably protects the motor/basal body from shearing forces during rotation.</text>
</comment>
<reference evidence="12 13" key="1">
    <citation type="journal article" date="2019" name="Proc. Natl. Acad. Sci. U.S.A.">
        <title>Exaggeration and cooption of innate immunity for social defense.</title>
        <authorList>
            <person name="Kutsukake M."/>
            <person name="Moriyama M."/>
            <person name="Shigenobu S."/>
            <person name="Meng X.-Y."/>
            <person name="Nikoh N."/>
            <person name="Noda C."/>
            <person name="Kobayashi S."/>
            <person name="Fukatsu T."/>
        </authorList>
    </citation>
    <scope>NUCLEOTIDE SEQUENCE [LARGE SCALE GENOMIC DNA]</scope>
    <source>
        <strain evidence="12 13">Nmo</strain>
    </source>
</reference>
<protein>
    <recommendedName>
        <fullName evidence="10">Flagellar L-ring protein</fullName>
    </recommendedName>
    <alternativeName>
        <fullName evidence="10">Basal body L-ring protein</fullName>
    </alternativeName>
</protein>
<evidence type="ECO:0000256" key="6">
    <source>
        <dbReference type="ARBA" id="ARBA00023136"/>
    </source>
</evidence>
<comment type="similarity">
    <text evidence="3 10">Belongs to the FlgH family.</text>
</comment>
<dbReference type="GO" id="GO:0071973">
    <property type="term" value="P:bacterial-type flagellum-dependent cell motility"/>
    <property type="evidence" value="ECO:0007669"/>
    <property type="project" value="InterPro"/>
</dbReference>
<keyword evidence="9 10" id="KW-0449">Lipoprotein</keyword>
<comment type="subcellular location">
    <subcellularLocation>
        <location evidence="10">Cell outer membrane</location>
        <topology evidence="10">Lipid-anchor</topology>
    </subcellularLocation>
    <subcellularLocation>
        <location evidence="10">Bacterial flagellum basal body</location>
    </subcellularLocation>
    <subcellularLocation>
        <location evidence="2">Membrane</location>
        <topology evidence="2">Lipid-anchor</topology>
    </subcellularLocation>
</comment>
<keyword evidence="13" id="KW-1185">Reference proteome</keyword>
<dbReference type="PRINTS" id="PR01008">
    <property type="entry name" value="FLGLRINGFLGH"/>
</dbReference>
<evidence type="ECO:0000256" key="2">
    <source>
        <dbReference type="ARBA" id="ARBA00004635"/>
    </source>
</evidence>
<evidence type="ECO:0000256" key="4">
    <source>
        <dbReference type="ARBA" id="ARBA00011439"/>
    </source>
</evidence>
<evidence type="ECO:0000256" key="1">
    <source>
        <dbReference type="ARBA" id="ARBA00002591"/>
    </source>
</evidence>
<evidence type="ECO:0000256" key="7">
    <source>
        <dbReference type="ARBA" id="ARBA00023139"/>
    </source>
</evidence>
<feature type="chain" id="PRO_5019772978" description="Flagellar L-ring protein" evidence="11">
    <location>
        <begin position="29"/>
        <end position="241"/>
    </location>
</feature>
<dbReference type="AlphaFoldDB" id="A0A455TAC1"/>
<evidence type="ECO:0000256" key="3">
    <source>
        <dbReference type="ARBA" id="ARBA00006929"/>
    </source>
</evidence>
<feature type="signal peptide" evidence="11">
    <location>
        <begin position="1"/>
        <end position="28"/>
    </location>
</feature>
<dbReference type="InterPro" id="IPR000527">
    <property type="entry name" value="Flag_Lring"/>
</dbReference>
<dbReference type="HAMAP" id="MF_00415">
    <property type="entry name" value="FlgH"/>
    <property type="match status" value="1"/>
</dbReference>
<evidence type="ECO:0000313" key="12">
    <source>
        <dbReference type="EMBL" id="BBI01273.1"/>
    </source>
</evidence>
<evidence type="ECO:0000256" key="9">
    <source>
        <dbReference type="ARBA" id="ARBA00023288"/>
    </source>
</evidence>
<name>A0A455TAC1_9GAMM</name>
<dbReference type="OrthoDB" id="9789463at2"/>
<dbReference type="PROSITE" id="PS51257">
    <property type="entry name" value="PROKAR_LIPOPROTEIN"/>
    <property type="match status" value="1"/>
</dbReference>
<dbReference type="RefSeq" id="WP_158344928.1">
    <property type="nucleotide sequence ID" value="NZ_AP019379.1"/>
</dbReference>
<organism evidence="12 13">
    <name type="scientific">Buchnera aphidicola</name>
    <name type="common">Nipponaphis monzeni</name>
    <dbReference type="NCBI Taxonomy" id="2495405"/>
    <lineage>
        <taxon>Bacteria</taxon>
        <taxon>Pseudomonadati</taxon>
        <taxon>Pseudomonadota</taxon>
        <taxon>Gammaproteobacteria</taxon>
        <taxon>Enterobacterales</taxon>
        <taxon>Erwiniaceae</taxon>
        <taxon>Buchnera</taxon>
    </lineage>
</organism>
<keyword evidence="5 10" id="KW-0732">Signal</keyword>
<evidence type="ECO:0000256" key="5">
    <source>
        <dbReference type="ARBA" id="ARBA00022729"/>
    </source>
</evidence>
<dbReference type="GO" id="GO:0009279">
    <property type="term" value="C:cell outer membrane"/>
    <property type="evidence" value="ECO:0007669"/>
    <property type="project" value="UniProtKB-SubCell"/>
</dbReference>
<dbReference type="Pfam" id="PF02107">
    <property type="entry name" value="FlgH"/>
    <property type="match status" value="1"/>
</dbReference>
<evidence type="ECO:0000256" key="10">
    <source>
        <dbReference type="HAMAP-Rule" id="MF_00415"/>
    </source>
</evidence>
<dbReference type="PANTHER" id="PTHR34933">
    <property type="entry name" value="FLAGELLAR L-RING PROTEIN"/>
    <property type="match status" value="1"/>
</dbReference>
<keyword evidence="12" id="KW-0969">Cilium</keyword>
<keyword evidence="12" id="KW-0282">Flagellum</keyword>
<evidence type="ECO:0000256" key="11">
    <source>
        <dbReference type="SAM" id="SignalP"/>
    </source>
</evidence>
<dbReference type="GO" id="GO:0009427">
    <property type="term" value="C:bacterial-type flagellum basal body, distal rod, L ring"/>
    <property type="evidence" value="ECO:0007669"/>
    <property type="project" value="InterPro"/>
</dbReference>
<keyword evidence="6 10" id="KW-0472">Membrane</keyword>
<evidence type="ECO:0000313" key="13">
    <source>
        <dbReference type="Proteomes" id="UP000317544"/>
    </source>
</evidence>
<keyword evidence="10" id="KW-0998">Cell outer membrane</keyword>